<feature type="region of interest" description="Disordered" evidence="1">
    <location>
        <begin position="857"/>
        <end position="906"/>
    </location>
</feature>
<comment type="caution">
    <text evidence="2">The sequence shown here is derived from an EMBL/GenBank/DDBJ whole genome shotgun (WGS) entry which is preliminary data.</text>
</comment>
<keyword evidence="3" id="KW-1185">Reference proteome</keyword>
<organism evidence="2 3">
    <name type="scientific">Pseudocercospora fuligena</name>
    <dbReference type="NCBI Taxonomy" id="685502"/>
    <lineage>
        <taxon>Eukaryota</taxon>
        <taxon>Fungi</taxon>
        <taxon>Dikarya</taxon>
        <taxon>Ascomycota</taxon>
        <taxon>Pezizomycotina</taxon>
        <taxon>Dothideomycetes</taxon>
        <taxon>Dothideomycetidae</taxon>
        <taxon>Mycosphaerellales</taxon>
        <taxon>Mycosphaerellaceae</taxon>
        <taxon>Pseudocercospora</taxon>
    </lineage>
</organism>
<evidence type="ECO:0000313" key="2">
    <source>
        <dbReference type="EMBL" id="KAF7189552.1"/>
    </source>
</evidence>
<dbReference type="EMBL" id="JABCIY010000185">
    <property type="protein sequence ID" value="KAF7189552.1"/>
    <property type="molecule type" value="Genomic_DNA"/>
</dbReference>
<gene>
    <name evidence="2" type="ORF">HII31_09192</name>
</gene>
<proteinExistence type="predicted"/>
<evidence type="ECO:0000313" key="3">
    <source>
        <dbReference type="Proteomes" id="UP000660729"/>
    </source>
</evidence>
<name>A0A8H6VGE1_9PEZI</name>
<dbReference type="OrthoDB" id="5366531at2759"/>
<reference evidence="2" key="1">
    <citation type="submission" date="2020-04" db="EMBL/GenBank/DDBJ databases">
        <title>Draft genome resource of the tomato pathogen Pseudocercospora fuligena.</title>
        <authorList>
            <person name="Zaccaron A."/>
        </authorList>
    </citation>
    <scope>NUCLEOTIDE SEQUENCE</scope>
    <source>
        <strain evidence="2">PF001</strain>
    </source>
</reference>
<evidence type="ECO:0000256" key="1">
    <source>
        <dbReference type="SAM" id="MobiDB-lite"/>
    </source>
</evidence>
<accession>A0A8H6VGE1</accession>
<sequence length="906" mass="103549">MAMGIASFHRWLRKSPTCVLRQALLEPATLRSSPKRSIATDQRYIFSQLDPNNAEEEDAASRKRRGYYQPMRRELQARQAESESNEILHKITLLTGDIAMFSLAGDQAFDILLSRANVQAMKTKLTRLVDKPEHQKNMKLWIEILNYRQRLDGFKGVVAVWQDLRKRNIDLPTKGEDADILWPTFVHACIAEPFTKPQEDHLNRVLNYAKSLKSRTGTVYANLYACVIGRWLRIRALNRLEHWHGQLADFIEPADVDLSVLAPDFALNPGHRRILFTKKDAGSFRHFRTIYQHLKTKGLYDHYIPQLLEGRNPSIVLRWHKFFLEHGDAPSPQVFAMPAVQTLFELDGNMSLPMVHQNPDDGSETRPVIDLKEAPVLTRSNMSAIMGEVHGIKQKEMSDSFVAKMFATRAFPLDMVVTGLSFFGIERLGPLALREMAVRAGSAGTFCMKSDTLKGMGISISESVYGRLLENVASEMPHLYDALVASDEHPEVFEDAATQERLLASFLEREDNVNAHLALLALSMTGQKENVRAWNRVLQHYILARDYRAVSKLVEHMKASRMYLGHRSLDMLHRHFLPNRNVSKAPHSALPEGAEDIAPLQFTTNAFIYTAECGVDVHHKLWRENIKRFGMLHRWEELERLVLWLVSFYSKTGLRGDVMHTHGKYVLRTESLLESIFNTTTQKALIIWSHRIAGIRRVLKPRNESEKGTCEPWARGILLLKRLDEAGVKVSAKLVREALTFSMWTLFGPAYSKRNINMDVKRDNELSLAHYIKYANELWDGDLFDLDPSLYEPHNHPELLIAVFGRTRSTNVRTGEKANVVAYAEFLRSGGILPDSRSSFRRAQYWQRSPFRILPKKPSNSASLVDHNRLHRRPHQSPPAHSSNSYPPPNPEDTQEPASSYSPLQQ</sequence>
<protein>
    <submittedName>
        <fullName evidence="2">Uncharacterized protein</fullName>
    </submittedName>
</protein>
<feature type="compositionally biased region" description="Polar residues" evidence="1">
    <location>
        <begin position="896"/>
        <end position="906"/>
    </location>
</feature>
<dbReference type="Proteomes" id="UP000660729">
    <property type="component" value="Unassembled WGS sequence"/>
</dbReference>
<dbReference type="AlphaFoldDB" id="A0A8H6VGE1"/>